<organism evidence="7 8">
    <name type="scientific">[Collinsella] massiliensis</name>
    <dbReference type="NCBI Taxonomy" id="1232426"/>
    <lineage>
        <taxon>Bacteria</taxon>
        <taxon>Bacillati</taxon>
        <taxon>Actinomycetota</taxon>
        <taxon>Coriobacteriia</taxon>
        <taxon>Coriobacteriales</taxon>
        <taxon>Coriobacteriaceae</taxon>
        <taxon>Enorma</taxon>
    </lineage>
</organism>
<reference evidence="8" key="1">
    <citation type="submission" date="2017-04" db="EMBL/GenBank/DDBJ databases">
        <title>Function of individual gut microbiota members based on whole genome sequencing of pure cultures obtained from chicken caecum.</title>
        <authorList>
            <person name="Medvecky M."/>
            <person name="Cejkova D."/>
            <person name="Polansky O."/>
            <person name="Karasova D."/>
            <person name="Kubasova T."/>
            <person name="Cizek A."/>
            <person name="Rychlik I."/>
        </authorList>
    </citation>
    <scope>NUCLEOTIDE SEQUENCE [LARGE SCALE GENOMIC DNA]</scope>
    <source>
        <strain evidence="8">An5</strain>
    </source>
</reference>
<dbReference type="InterPro" id="IPR015421">
    <property type="entry name" value="PyrdxlP-dep_Trfase_major"/>
</dbReference>
<dbReference type="EC" id="4.4.1.13" evidence="2"/>
<dbReference type="InterPro" id="IPR015422">
    <property type="entry name" value="PyrdxlP-dep_Trfase_small"/>
</dbReference>
<comment type="similarity">
    <text evidence="5">Belongs to the class-II pyridoxal-phosphate-dependent aminotransferase family. MalY/PatB cystathionine beta-lyase subfamily.</text>
</comment>
<comment type="cofactor">
    <cofactor evidence="1">
        <name>pyridoxal 5'-phosphate</name>
        <dbReference type="ChEBI" id="CHEBI:597326"/>
    </cofactor>
</comment>
<keyword evidence="8" id="KW-1185">Reference proteome</keyword>
<comment type="caution">
    <text evidence="7">The sequence shown here is derived from an EMBL/GenBank/DDBJ whole genome shotgun (WGS) entry which is preliminary data.</text>
</comment>
<dbReference type="Gene3D" id="3.40.640.10">
    <property type="entry name" value="Type I PLP-dependent aspartate aminotransferase-like (Major domain)"/>
    <property type="match status" value="1"/>
</dbReference>
<feature type="domain" description="Aminotransferase class I/classII large" evidence="6">
    <location>
        <begin position="72"/>
        <end position="391"/>
    </location>
</feature>
<dbReference type="PANTHER" id="PTHR43525">
    <property type="entry name" value="PROTEIN MALY"/>
    <property type="match status" value="1"/>
</dbReference>
<proteinExistence type="inferred from homology"/>
<gene>
    <name evidence="7" type="ORF">B5G02_07700</name>
</gene>
<dbReference type="CDD" id="cd00609">
    <property type="entry name" value="AAT_like"/>
    <property type="match status" value="1"/>
</dbReference>
<dbReference type="EMBL" id="NFIE01000017">
    <property type="protein sequence ID" value="OUN87223.1"/>
    <property type="molecule type" value="Genomic_DNA"/>
</dbReference>
<dbReference type="PANTHER" id="PTHR43525:SF1">
    <property type="entry name" value="PROTEIN MALY"/>
    <property type="match status" value="1"/>
</dbReference>
<dbReference type="Gene3D" id="3.90.1150.10">
    <property type="entry name" value="Aspartate Aminotransferase, domain 1"/>
    <property type="match status" value="1"/>
</dbReference>
<dbReference type="SUPFAM" id="SSF53383">
    <property type="entry name" value="PLP-dependent transferases"/>
    <property type="match status" value="1"/>
</dbReference>
<evidence type="ECO:0000256" key="5">
    <source>
        <dbReference type="ARBA" id="ARBA00037974"/>
    </source>
</evidence>
<evidence type="ECO:0000259" key="6">
    <source>
        <dbReference type="Pfam" id="PF00155"/>
    </source>
</evidence>
<dbReference type="GO" id="GO:0047804">
    <property type="term" value="F:cysteine-S-conjugate beta-lyase activity"/>
    <property type="evidence" value="ECO:0007669"/>
    <property type="project" value="UniProtKB-EC"/>
</dbReference>
<accession>A0A1Y3XP03</accession>
<dbReference type="InterPro" id="IPR051798">
    <property type="entry name" value="Class-II_PLP-Dep_Aminotrans"/>
</dbReference>
<evidence type="ECO:0000256" key="4">
    <source>
        <dbReference type="ARBA" id="ARBA00023239"/>
    </source>
</evidence>
<sequence length="403" mass="45730">MEYTKDYFDQVTDRTGTHCAKYDSMGMFFPGDNLVPMWIADMEFRCPQELIEAVRKRTECGIYGYPELSGTAYHHFVVDWQRERNGIEYAEDDVFFGESALTGVKLAIHALAKEGEEVLMFLPTYGYFHKYVVNMGRVPVMPHLVHDENGYSIDFDALDATLAEHDIKLLIFCSPFNPVGRVWTEEELTKLITICQKHGVPIVSDEVHSDFIMPGHTFIPTASVARKLGYDQNVITTSSISKTFNCAGINAGYYIIHGEEMKAKIAASATFFDASEMLGGFSYLALEQVYTENGSKYVDALCSYVYDNYRYLCDRLAALPFADEIVVSDMQGTYLAWIQFKNYGEAERLTYEFCKHGVALEDDEEFFEDEGHFIRFNLAAPRSVIEQAVERTEACLKALYSAA</sequence>
<evidence type="ECO:0000256" key="1">
    <source>
        <dbReference type="ARBA" id="ARBA00001933"/>
    </source>
</evidence>
<evidence type="ECO:0000256" key="3">
    <source>
        <dbReference type="ARBA" id="ARBA00022898"/>
    </source>
</evidence>
<name>A0A1Y3XP03_9ACTN</name>
<dbReference type="InterPro" id="IPR015424">
    <property type="entry name" value="PyrdxlP-dep_Trfase"/>
</dbReference>
<dbReference type="GO" id="GO:0030170">
    <property type="term" value="F:pyridoxal phosphate binding"/>
    <property type="evidence" value="ECO:0007669"/>
    <property type="project" value="InterPro"/>
</dbReference>
<keyword evidence="3" id="KW-0663">Pyridoxal phosphate</keyword>
<keyword evidence="4" id="KW-0456">Lyase</keyword>
<protein>
    <recommendedName>
        <fullName evidence="2">cysteine-S-conjugate beta-lyase</fullName>
        <ecNumber evidence="2">4.4.1.13</ecNumber>
    </recommendedName>
</protein>
<dbReference type="AlphaFoldDB" id="A0A1Y3XP03"/>
<dbReference type="RefSeq" id="WP_094335812.1">
    <property type="nucleotide sequence ID" value="NZ_NFIE01000017.1"/>
</dbReference>
<dbReference type="InterPro" id="IPR004839">
    <property type="entry name" value="Aminotransferase_I/II_large"/>
</dbReference>
<evidence type="ECO:0000313" key="7">
    <source>
        <dbReference type="EMBL" id="OUN87223.1"/>
    </source>
</evidence>
<dbReference type="Pfam" id="PF00155">
    <property type="entry name" value="Aminotran_1_2"/>
    <property type="match status" value="1"/>
</dbReference>
<dbReference type="Proteomes" id="UP000195781">
    <property type="component" value="Unassembled WGS sequence"/>
</dbReference>
<evidence type="ECO:0000256" key="2">
    <source>
        <dbReference type="ARBA" id="ARBA00012224"/>
    </source>
</evidence>
<dbReference type="OrthoDB" id="3224382at2"/>
<evidence type="ECO:0000313" key="8">
    <source>
        <dbReference type="Proteomes" id="UP000195781"/>
    </source>
</evidence>